<keyword evidence="1" id="KW-0812">Transmembrane</keyword>
<gene>
    <name evidence="2" type="ORF">JK636_07245</name>
</gene>
<evidence type="ECO:0000313" key="3">
    <source>
        <dbReference type="Proteomes" id="UP000632377"/>
    </source>
</evidence>
<proteinExistence type="predicted"/>
<dbReference type="RefSeq" id="WP_202748155.1">
    <property type="nucleotide sequence ID" value="NZ_JAESWC010000002.1"/>
</dbReference>
<keyword evidence="1" id="KW-0472">Membrane</keyword>
<keyword evidence="1" id="KW-1133">Transmembrane helix</keyword>
<dbReference type="EMBL" id="JAESWC010000002">
    <property type="protein sequence ID" value="MBL4935553.1"/>
    <property type="molecule type" value="Genomic_DNA"/>
</dbReference>
<keyword evidence="3" id="KW-1185">Reference proteome</keyword>
<feature type="transmembrane region" description="Helical" evidence="1">
    <location>
        <begin position="6"/>
        <end position="28"/>
    </location>
</feature>
<dbReference type="Proteomes" id="UP000632377">
    <property type="component" value="Unassembled WGS sequence"/>
</dbReference>
<evidence type="ECO:0000313" key="2">
    <source>
        <dbReference type="EMBL" id="MBL4935553.1"/>
    </source>
</evidence>
<accession>A0ABS1T878</accession>
<organism evidence="2 3">
    <name type="scientific">Clostridium rhizosphaerae</name>
    <dbReference type="NCBI Taxonomy" id="2803861"/>
    <lineage>
        <taxon>Bacteria</taxon>
        <taxon>Bacillati</taxon>
        <taxon>Bacillota</taxon>
        <taxon>Clostridia</taxon>
        <taxon>Eubacteriales</taxon>
        <taxon>Clostridiaceae</taxon>
        <taxon>Clostridium</taxon>
    </lineage>
</organism>
<protein>
    <submittedName>
        <fullName evidence="2">Uncharacterized protein</fullName>
    </submittedName>
</protein>
<comment type="caution">
    <text evidence="2">The sequence shown here is derived from an EMBL/GenBank/DDBJ whole genome shotgun (WGS) entry which is preliminary data.</text>
</comment>
<evidence type="ECO:0000256" key="1">
    <source>
        <dbReference type="SAM" id="Phobius"/>
    </source>
</evidence>
<sequence>MTKYLIEFILNFIVGLVMTIFLPFVIFLTHKDMRIRKKIREGTFSYLHSFNKESRTKMIFIYLSQVAITAVICCYLFFIQIPIIRDVPALITGNFLLAEGTVTNIEHNRAYNTIYINNTKIQEDTWFTPTIKQYNKYKISYLKHSKSIIKIQKLD</sequence>
<feature type="transmembrane region" description="Helical" evidence="1">
    <location>
        <begin position="59"/>
        <end position="78"/>
    </location>
</feature>
<name>A0ABS1T878_9CLOT</name>
<reference evidence="2 3" key="1">
    <citation type="submission" date="2021-01" db="EMBL/GenBank/DDBJ databases">
        <title>Genome public.</title>
        <authorList>
            <person name="Liu C."/>
            <person name="Sun Q."/>
        </authorList>
    </citation>
    <scope>NUCLEOTIDE SEQUENCE [LARGE SCALE GENOMIC DNA]</scope>
    <source>
        <strain evidence="2 3">YIM B02515</strain>
    </source>
</reference>